<keyword evidence="2" id="KW-1185">Reference proteome</keyword>
<evidence type="ECO:0008006" key="3">
    <source>
        <dbReference type="Google" id="ProtNLM"/>
    </source>
</evidence>
<comment type="caution">
    <text evidence="1">The sequence shown here is derived from an EMBL/GenBank/DDBJ whole genome shotgun (WGS) entry which is preliminary data.</text>
</comment>
<evidence type="ECO:0000313" key="2">
    <source>
        <dbReference type="Proteomes" id="UP001556367"/>
    </source>
</evidence>
<dbReference type="EMBL" id="JASNQZ010000006">
    <property type="protein sequence ID" value="KAL0955450.1"/>
    <property type="molecule type" value="Genomic_DNA"/>
</dbReference>
<evidence type="ECO:0000313" key="1">
    <source>
        <dbReference type="EMBL" id="KAL0955450.1"/>
    </source>
</evidence>
<sequence>MAASLSLSTTFHPNSSLHESAPDLALLSSDSVLFCVHVGILNNTSANAFNGILDDLDDTTKIPIDGRDVPMRARRINVHSVPLDVILHAVYNISCAHHAPPTVALVEAVDLLPAFGVNPQVCIYASPTPSPLYALLFAHAPLHPLPIYTLAAHHNIYALAVNVSQHLLGIHLDELPDAVVSRMGAVYLKKLVYLHLGRSEALKRILKPLPAAHAPSALCGAEARGRLERAWMFAVSYLTWDARPDMSAASIEAALRPLGENLTCSVCKQQVRERLRSIAAQWLTVKRTV</sequence>
<protein>
    <recommendedName>
        <fullName evidence="3">BTB domain-containing protein</fullName>
    </recommendedName>
</protein>
<proteinExistence type="predicted"/>
<gene>
    <name evidence="1" type="ORF">HGRIS_001692</name>
</gene>
<name>A0ABR3JJX2_9AGAR</name>
<dbReference type="Proteomes" id="UP001556367">
    <property type="component" value="Unassembled WGS sequence"/>
</dbReference>
<accession>A0ABR3JJX2</accession>
<reference evidence="2" key="1">
    <citation type="submission" date="2024-06" db="EMBL/GenBank/DDBJ databases">
        <title>Multi-omics analyses provide insights into the biosynthesis of the anticancer antibiotic pleurotin in Hohenbuehelia grisea.</title>
        <authorList>
            <person name="Weaver J.A."/>
            <person name="Alberti F."/>
        </authorList>
    </citation>
    <scope>NUCLEOTIDE SEQUENCE [LARGE SCALE GENOMIC DNA]</scope>
    <source>
        <strain evidence="2">T-177</strain>
    </source>
</reference>
<organism evidence="1 2">
    <name type="scientific">Hohenbuehelia grisea</name>
    <dbReference type="NCBI Taxonomy" id="104357"/>
    <lineage>
        <taxon>Eukaryota</taxon>
        <taxon>Fungi</taxon>
        <taxon>Dikarya</taxon>
        <taxon>Basidiomycota</taxon>
        <taxon>Agaricomycotina</taxon>
        <taxon>Agaricomycetes</taxon>
        <taxon>Agaricomycetidae</taxon>
        <taxon>Agaricales</taxon>
        <taxon>Pleurotineae</taxon>
        <taxon>Pleurotaceae</taxon>
        <taxon>Hohenbuehelia</taxon>
    </lineage>
</organism>